<sequence length="129" mass="14334">MFDVRRTLNIGGSKGKTRSIERFAMKQLWHPSQSEITLTGILGALSDPVRLSVVCRLSRGEEIGWGDFDVGVANSTLSHHIKILREAGVITCRKEGTRCFVSLRQDVDDAFPGLVPSILETARRNLKKI</sequence>
<evidence type="ECO:0000259" key="4">
    <source>
        <dbReference type="PROSITE" id="PS50987"/>
    </source>
</evidence>
<dbReference type="RefSeq" id="WP_320508512.1">
    <property type="nucleotide sequence ID" value="NZ_JAXCLW010000002.1"/>
</dbReference>
<keyword evidence="2" id="KW-0238">DNA-binding</keyword>
<dbReference type="InterPro" id="IPR011991">
    <property type="entry name" value="ArsR-like_HTH"/>
</dbReference>
<dbReference type="SUPFAM" id="SSF46785">
    <property type="entry name" value="Winged helix' DNA-binding domain"/>
    <property type="match status" value="1"/>
</dbReference>
<dbReference type="PROSITE" id="PS50987">
    <property type="entry name" value="HTH_ARSR_2"/>
    <property type="match status" value="1"/>
</dbReference>
<dbReference type="CDD" id="cd00090">
    <property type="entry name" value="HTH_ARSR"/>
    <property type="match status" value="1"/>
</dbReference>
<dbReference type="EMBL" id="JAXCLW010000002">
    <property type="protein sequence ID" value="MDY0883478.1"/>
    <property type="molecule type" value="Genomic_DNA"/>
</dbReference>
<accession>A0ABU5EBB4</accession>
<dbReference type="PANTHER" id="PTHR33154:SF12">
    <property type="entry name" value="TRANSCRIPTIONAL REGULATORY PROTEIN"/>
    <property type="match status" value="1"/>
</dbReference>
<keyword evidence="1" id="KW-0805">Transcription regulation</keyword>
<protein>
    <submittedName>
        <fullName evidence="5">Metalloregulator ArsR/SmtB family transcription factor</fullName>
    </submittedName>
</protein>
<name>A0ABU5EBB4_9PROT</name>
<dbReference type="InterPro" id="IPR001845">
    <property type="entry name" value="HTH_ArsR_DNA-bd_dom"/>
</dbReference>
<dbReference type="Pfam" id="PF01022">
    <property type="entry name" value="HTH_5"/>
    <property type="match status" value="1"/>
</dbReference>
<organism evidence="5 6">
    <name type="scientific">Dongia soli</name>
    <dbReference type="NCBI Taxonomy" id="600628"/>
    <lineage>
        <taxon>Bacteria</taxon>
        <taxon>Pseudomonadati</taxon>
        <taxon>Pseudomonadota</taxon>
        <taxon>Alphaproteobacteria</taxon>
        <taxon>Rhodospirillales</taxon>
        <taxon>Dongiaceae</taxon>
        <taxon>Dongia</taxon>
    </lineage>
</organism>
<dbReference type="Proteomes" id="UP001279642">
    <property type="component" value="Unassembled WGS sequence"/>
</dbReference>
<reference evidence="5 6" key="1">
    <citation type="journal article" date="2016" name="Antonie Van Leeuwenhoek">
        <title>Dongia soli sp. nov., isolated from soil from Dokdo, Korea.</title>
        <authorList>
            <person name="Kim D.U."/>
            <person name="Lee H."/>
            <person name="Kim H."/>
            <person name="Kim S.G."/>
            <person name="Ka J.O."/>
        </authorList>
    </citation>
    <scope>NUCLEOTIDE SEQUENCE [LARGE SCALE GENOMIC DNA]</scope>
    <source>
        <strain evidence="5 6">D78</strain>
    </source>
</reference>
<proteinExistence type="predicted"/>
<comment type="caution">
    <text evidence="5">The sequence shown here is derived from an EMBL/GenBank/DDBJ whole genome shotgun (WGS) entry which is preliminary data.</text>
</comment>
<feature type="domain" description="HTH arsR-type" evidence="4">
    <location>
        <begin position="30"/>
        <end position="129"/>
    </location>
</feature>
<dbReference type="Gene3D" id="1.10.10.10">
    <property type="entry name" value="Winged helix-like DNA-binding domain superfamily/Winged helix DNA-binding domain"/>
    <property type="match status" value="1"/>
</dbReference>
<dbReference type="InterPro" id="IPR036390">
    <property type="entry name" value="WH_DNA-bd_sf"/>
</dbReference>
<keyword evidence="3" id="KW-0804">Transcription</keyword>
<evidence type="ECO:0000256" key="1">
    <source>
        <dbReference type="ARBA" id="ARBA00023015"/>
    </source>
</evidence>
<dbReference type="InterPro" id="IPR036388">
    <property type="entry name" value="WH-like_DNA-bd_sf"/>
</dbReference>
<gene>
    <name evidence="5" type="ORF">SMD27_11535</name>
</gene>
<keyword evidence="6" id="KW-1185">Reference proteome</keyword>
<evidence type="ECO:0000256" key="2">
    <source>
        <dbReference type="ARBA" id="ARBA00023125"/>
    </source>
</evidence>
<evidence type="ECO:0000313" key="5">
    <source>
        <dbReference type="EMBL" id="MDY0883478.1"/>
    </source>
</evidence>
<dbReference type="PRINTS" id="PR00778">
    <property type="entry name" value="HTHARSR"/>
</dbReference>
<dbReference type="InterPro" id="IPR051081">
    <property type="entry name" value="HTH_MetalResp_TranReg"/>
</dbReference>
<evidence type="ECO:0000256" key="3">
    <source>
        <dbReference type="ARBA" id="ARBA00023163"/>
    </source>
</evidence>
<evidence type="ECO:0000313" key="6">
    <source>
        <dbReference type="Proteomes" id="UP001279642"/>
    </source>
</evidence>
<dbReference type="SMART" id="SM00418">
    <property type="entry name" value="HTH_ARSR"/>
    <property type="match status" value="1"/>
</dbReference>
<dbReference type="PANTHER" id="PTHR33154">
    <property type="entry name" value="TRANSCRIPTIONAL REGULATOR, ARSR FAMILY"/>
    <property type="match status" value="1"/>
</dbReference>